<keyword evidence="1" id="KW-0732">Signal</keyword>
<evidence type="ECO:0000313" key="2">
    <source>
        <dbReference type="EMBL" id="UZP73438.1"/>
    </source>
</evidence>
<keyword evidence="3" id="KW-1185">Reference proteome</keyword>
<gene>
    <name evidence="2" type="ORF">E0F26_01235</name>
</gene>
<feature type="chain" id="PRO_5046408033" evidence="1">
    <location>
        <begin position="22"/>
        <end position="228"/>
    </location>
</feature>
<dbReference type="EMBL" id="CP036501">
    <property type="protein sequence ID" value="UZP73438.1"/>
    <property type="molecule type" value="Genomic_DNA"/>
</dbReference>
<sequence>MKRFRNVLGAIALCSGAFVQAEPVMSLITVNTSDPAGYAGWAKSNAEAISKANGAMAMGLCSPTSGAEQMGDHYLWSFFDSQESTWSSDPMNPTVREAVANMNVERTVRTWDNWRIVRAAEVTDTGHYYNLYVKTDNPGGYIAVLDELHAEMKKRGYDVSMQVFMGDTGATTGTIMTSFGSVSAAEVGRMLDARSEPWVAEIISKVEGKREMTHGFSMVCQTYYAAAM</sequence>
<protein>
    <submittedName>
        <fullName evidence="2">Uncharacterized protein</fullName>
    </submittedName>
</protein>
<proteinExistence type="predicted"/>
<evidence type="ECO:0000313" key="3">
    <source>
        <dbReference type="Proteomes" id="UP001317963"/>
    </source>
</evidence>
<name>A0ABY6Q4R7_9GAMM</name>
<feature type="signal peptide" evidence="1">
    <location>
        <begin position="1"/>
        <end position="21"/>
    </location>
</feature>
<organism evidence="2 3">
    <name type="scientific">Candidatus Paraluminiphilus aquimaris</name>
    <dbReference type="NCBI Taxonomy" id="2518994"/>
    <lineage>
        <taxon>Bacteria</taxon>
        <taxon>Pseudomonadati</taxon>
        <taxon>Pseudomonadota</taxon>
        <taxon>Gammaproteobacteria</taxon>
        <taxon>Cellvibrionales</taxon>
        <taxon>Halieaceae</taxon>
        <taxon>Candidatus Paraluminiphilus</taxon>
    </lineage>
</organism>
<reference evidence="2 3" key="1">
    <citation type="submission" date="2019-02" db="EMBL/GenBank/DDBJ databases">
        <title>Halieaceae_genomes.</title>
        <authorList>
            <person name="Li S.-H."/>
        </authorList>
    </citation>
    <scope>NUCLEOTIDE SEQUENCE [LARGE SCALE GENOMIC DNA]</scope>
    <source>
        <strain evidence="2 3">JH123</strain>
    </source>
</reference>
<accession>A0ABY6Q4R7</accession>
<evidence type="ECO:0000256" key="1">
    <source>
        <dbReference type="SAM" id="SignalP"/>
    </source>
</evidence>
<dbReference type="Proteomes" id="UP001317963">
    <property type="component" value="Chromosome"/>
</dbReference>
<dbReference type="RefSeq" id="WP_279242224.1">
    <property type="nucleotide sequence ID" value="NZ_CP036501.1"/>
</dbReference>